<keyword evidence="4" id="KW-0131">Cell cycle</keyword>
<dbReference type="GO" id="GO:0003677">
    <property type="term" value="F:DNA binding"/>
    <property type="evidence" value="ECO:0007669"/>
    <property type="project" value="TreeGrafter"/>
</dbReference>
<evidence type="ECO:0000256" key="2">
    <source>
        <dbReference type="ARBA" id="ARBA00022880"/>
    </source>
</evidence>
<reference evidence="7" key="1">
    <citation type="submission" date="2021-10" db="EMBL/GenBank/DDBJ databases">
        <title>De novo Genome Assembly of Clathrus columnatus (Basidiomycota, Fungi) Using Illumina and Nanopore Sequence Data.</title>
        <authorList>
            <person name="Ogiso-Tanaka E."/>
            <person name="Itagaki H."/>
            <person name="Hosoya T."/>
            <person name="Hosaka K."/>
        </authorList>
    </citation>
    <scope>NUCLEOTIDE SEQUENCE</scope>
    <source>
        <strain evidence="7">MO-923</strain>
    </source>
</reference>
<dbReference type="SUPFAM" id="SSF46785">
    <property type="entry name" value="Winged helix' DNA-binding domain"/>
    <property type="match status" value="1"/>
</dbReference>
<dbReference type="GO" id="GO:0031298">
    <property type="term" value="C:replication fork protection complex"/>
    <property type="evidence" value="ECO:0007669"/>
    <property type="project" value="TreeGrafter"/>
</dbReference>
<evidence type="ECO:0000259" key="6">
    <source>
        <dbReference type="PROSITE" id="PS50250"/>
    </source>
</evidence>
<dbReference type="EMBL" id="BPWL01000010">
    <property type="protein sequence ID" value="GJJ14718.1"/>
    <property type="molecule type" value="Genomic_DNA"/>
</dbReference>
<dbReference type="PROSITE" id="PS50250">
    <property type="entry name" value="PCI"/>
    <property type="match status" value="1"/>
</dbReference>
<feature type="compositionally biased region" description="Acidic residues" evidence="5">
    <location>
        <begin position="1374"/>
        <end position="1387"/>
    </location>
</feature>
<dbReference type="InterPro" id="IPR006906">
    <property type="entry name" value="Timeless_N"/>
</dbReference>
<organism evidence="7 8">
    <name type="scientific">Clathrus columnatus</name>
    <dbReference type="NCBI Taxonomy" id="1419009"/>
    <lineage>
        <taxon>Eukaryota</taxon>
        <taxon>Fungi</taxon>
        <taxon>Dikarya</taxon>
        <taxon>Basidiomycota</taxon>
        <taxon>Agaricomycotina</taxon>
        <taxon>Agaricomycetes</taxon>
        <taxon>Phallomycetidae</taxon>
        <taxon>Phallales</taxon>
        <taxon>Clathraceae</taxon>
        <taxon>Clathrus</taxon>
    </lineage>
</organism>
<feature type="compositionally biased region" description="Basic and acidic residues" evidence="5">
    <location>
        <begin position="1309"/>
        <end position="1322"/>
    </location>
</feature>
<feature type="compositionally biased region" description="Basic and acidic residues" evidence="5">
    <location>
        <begin position="1596"/>
        <end position="1613"/>
    </location>
</feature>
<dbReference type="Gene3D" id="1.25.40.570">
    <property type="match status" value="1"/>
</dbReference>
<dbReference type="GO" id="GO:0006281">
    <property type="term" value="P:DNA repair"/>
    <property type="evidence" value="ECO:0007669"/>
    <property type="project" value="TreeGrafter"/>
</dbReference>
<dbReference type="Pfam" id="PF04821">
    <property type="entry name" value="TIMELESS"/>
    <property type="match status" value="1"/>
</dbReference>
<feature type="compositionally biased region" description="Basic and acidic residues" evidence="5">
    <location>
        <begin position="1558"/>
        <end position="1569"/>
    </location>
</feature>
<dbReference type="InterPro" id="IPR000717">
    <property type="entry name" value="PCI_dom"/>
</dbReference>
<feature type="compositionally biased region" description="Acidic residues" evidence="5">
    <location>
        <begin position="1614"/>
        <end position="1627"/>
    </location>
</feature>
<evidence type="ECO:0000256" key="4">
    <source>
        <dbReference type="ARBA" id="ARBA00023306"/>
    </source>
</evidence>
<dbReference type="GO" id="GO:0043111">
    <property type="term" value="P:replication fork arrest"/>
    <property type="evidence" value="ECO:0007669"/>
    <property type="project" value="TreeGrafter"/>
</dbReference>
<dbReference type="PANTHER" id="PTHR22940">
    <property type="entry name" value="TIMEOUT/TIMELESS-2"/>
    <property type="match status" value="1"/>
</dbReference>
<comment type="subcellular location">
    <subcellularLocation>
        <location evidence="1">Nucleus</location>
    </subcellularLocation>
</comment>
<evidence type="ECO:0000256" key="1">
    <source>
        <dbReference type="ARBA" id="ARBA00004123"/>
    </source>
</evidence>
<dbReference type="InterPro" id="IPR036390">
    <property type="entry name" value="WH_DNA-bd_sf"/>
</dbReference>
<accession>A0AAV5AMI9</accession>
<feature type="region of interest" description="Disordered" evidence="5">
    <location>
        <begin position="1296"/>
        <end position="1322"/>
    </location>
</feature>
<comment type="caution">
    <text evidence="7">The sequence shown here is derived from an EMBL/GenBank/DDBJ whole genome shotgun (WGS) entry which is preliminary data.</text>
</comment>
<keyword evidence="3" id="KW-0539">Nucleus</keyword>
<dbReference type="Pfam" id="PF10602">
    <property type="entry name" value="RPN7"/>
    <property type="match status" value="1"/>
</dbReference>
<evidence type="ECO:0000256" key="3">
    <source>
        <dbReference type="ARBA" id="ARBA00023242"/>
    </source>
</evidence>
<evidence type="ECO:0000256" key="5">
    <source>
        <dbReference type="SAM" id="MobiDB-lite"/>
    </source>
</evidence>
<name>A0AAV5AMI9_9AGAM</name>
<feature type="region of interest" description="Disordered" evidence="5">
    <location>
        <begin position="1371"/>
        <end position="1390"/>
    </location>
</feature>
<feature type="region of interest" description="Disordered" evidence="5">
    <location>
        <begin position="1484"/>
        <end position="1537"/>
    </location>
</feature>
<feature type="region of interest" description="Disordered" evidence="5">
    <location>
        <begin position="1558"/>
        <end position="1713"/>
    </location>
</feature>
<feature type="compositionally biased region" description="Polar residues" evidence="5">
    <location>
        <begin position="1656"/>
        <end position="1667"/>
    </location>
</feature>
<feature type="compositionally biased region" description="Basic residues" evidence="5">
    <location>
        <begin position="1643"/>
        <end position="1653"/>
    </location>
</feature>
<sequence>MDIDDIEEQVNEAVLNVESLSDAKTTSKRGKRVAIDDEHPFDLDAFLSNYTGSYNGLYHHLTDNDLIIGRMTIHRLLHIAKHAPTLAPSALQLAIQYILQTSNTTLYVSTLQEYNSLPSVEHIPVQQKWLDSTNAKNSSEKNRLDVELKQYTSNLIKESIRMGYRELGEYFMTVGDFNQALKNYTKSREYCTTAQHVIDMCLSILQLLIEQRNYTHIATYVYKAEAALDSYSSKNDQSSKSSIPNKDSIQIKLELATALGHLGQSNYDKAAYGFLKLGSFKNFGDWLGTLVAPNDIAIYGTLCALASLSRSAIRSALVENTSFGVYIEQESYIRELIDAYMSSNFKTVLQILERQSDLTSLIRDRAIVLYFQPFESIRLTRMGEAFGMTVEEMEKHLVRLIQAGDIKARIDSQNKILLARGQDPRTAMFIKAIQTGVGIQESNRKLLLRMKLMQADLVVKSPKSNAVQRHEAAVHEMLLEYSVVQSKVSKRTQKFPKQAQKAETYHDRLVGGRESQLAIMNDPLLFDNLRDVTVTIALSLSAKVAFWIFHLYYFPDVLKFKYLMELEEVSSSSSRGGTPEIDRSAILTPAITSVISALGGQQGGKYVLGDEAYGCLKDLKKFWRKDDTDDERTVARIFWKARVLQNDLVPILLETAGKGNVEDKSAIICAELITSMTWPIDMAAELKELDEVIDAKTDFTALLSSHLSYKAALLQPGVLQAIFGIMLPCLAKTRKERTERDGQIINIVLHLFRNLAFVRDLPPVSTQSVDQAEYSNLQSKLIITLSKAHILDALITLAVNEEHDPLFTTWNTVLLETFYLLFRAVQPASLHGTVSKINGNNLTELLATEEKRKRLVQRNAASRHSRFGTTISVKANQGLQPMILHSQEAIKKEARDIIDATKKAKYKKTRTLDELGSQDNLDPEALAILQGVAREFIEFCFNRKLIALIIKYHTEMSPAFLSSLLKDIRSERPKITEKDNLRLLFVTKWFLEFFLLFSPQDGTKDNGSAWVADFQMVAEVVDRGWIVWILRRMRGALDEKPKQWVELQASIECLTQLLLLIDAMSSVSDPNLSEAAEVLQHQLYYNGEVLDLAYDGLLGYKEQSVAYLDSAVHLAYVLLRMLEKWGKQKGDVYVRRRRTRAKNRRQRKGVSEGEGVIDIEEVEEVVQPEDMIEEQMFTFDKFEAKFASDDITRTLLAYLSRFKELSEDKMKRVVSLIHRQAIKAKAEGLFFKVSTLDLFRNILAEKEMFPRTQPHKDLVQLINYILRQFFKAVEKEPFLIVEAFFPKNRGQWKPYSSWEPDAGGKRGKKPVEESLSKHPPDVQIKRGHSWSGQVGIAIACLIETDKKTLIDWAKEILAIVIGIRQRIIEQTDHDESDSDENNEADEEERMRLKAAKLQKPSLDALAKFEDYLIPYVNDQQAEAATKNPHFKLLCRLIKFCVLDDNADELEWYVPAALLPSDLSDSLSVINQFLENPIDLNGKKSSQFLSKKTRRRRRRAPSEEPQSLSEEDPEQPALKKTRRKKEQAQYKSAQFIEDSDAELGDDEEFFKKEAALRERAALSAADEIHAGMKPSGTKKRKSTARSGDKGKKRRKNSTGEETRSEGLGRMKDSSESDGSESSETEEIIELGRSDKFSAELTSRPRPKPRPRARPSYRQETQAPQSESVVTDGLTHSPDTSKENVPVQKEPLFINGDDSDTNSDAPIPNKATNRRRIIAVSDDEL</sequence>
<dbReference type="InterPro" id="IPR045135">
    <property type="entry name" value="Rpn7_N"/>
</dbReference>
<dbReference type="Pfam" id="PF01399">
    <property type="entry name" value="PCI"/>
    <property type="match status" value="1"/>
</dbReference>
<keyword evidence="8" id="KW-1185">Reference proteome</keyword>
<feature type="domain" description="PCI" evidence="6">
    <location>
        <begin position="266"/>
        <end position="424"/>
    </location>
</feature>
<evidence type="ECO:0000313" key="7">
    <source>
        <dbReference type="EMBL" id="GJJ14718.1"/>
    </source>
</evidence>
<protein>
    <recommendedName>
        <fullName evidence="6">PCI domain-containing protein</fullName>
    </recommendedName>
</protein>
<dbReference type="Proteomes" id="UP001050691">
    <property type="component" value="Unassembled WGS sequence"/>
</dbReference>
<dbReference type="InterPro" id="IPR044998">
    <property type="entry name" value="Timeless"/>
</dbReference>
<dbReference type="SMART" id="SM00088">
    <property type="entry name" value="PINT"/>
    <property type="match status" value="1"/>
</dbReference>
<evidence type="ECO:0000313" key="8">
    <source>
        <dbReference type="Proteomes" id="UP001050691"/>
    </source>
</evidence>
<gene>
    <name evidence="7" type="ORF">Clacol_008985</name>
</gene>
<dbReference type="PANTHER" id="PTHR22940:SF4">
    <property type="entry name" value="PROTEIN TIMELESS HOMOLOG"/>
    <property type="match status" value="1"/>
</dbReference>
<proteinExistence type="predicted"/>
<dbReference type="GO" id="GO:0000076">
    <property type="term" value="P:DNA replication checkpoint signaling"/>
    <property type="evidence" value="ECO:0007669"/>
    <property type="project" value="TreeGrafter"/>
</dbReference>
<keyword evidence="2" id="KW-0236">DNA replication inhibitor</keyword>